<reference evidence="1" key="1">
    <citation type="journal article" date="2020" name="G3 (Bethesda)">
        <title>High-Quality Assemblies for Three Invasive Social Wasps from the &lt;i&gt;Vespula&lt;/i&gt; Genus.</title>
        <authorList>
            <person name="Harrop T.W.R."/>
            <person name="Guhlin J."/>
            <person name="McLaughlin G.M."/>
            <person name="Permina E."/>
            <person name="Stockwell P."/>
            <person name="Gilligan J."/>
            <person name="Le Lec M.F."/>
            <person name="Gruber M.A.M."/>
            <person name="Quinn O."/>
            <person name="Lovegrove M."/>
            <person name="Duncan E.J."/>
            <person name="Remnant E.J."/>
            <person name="Van Eeckhoven J."/>
            <person name="Graham B."/>
            <person name="Knapp R.A."/>
            <person name="Langford K.W."/>
            <person name="Kronenberg Z."/>
            <person name="Press M.O."/>
            <person name="Eacker S.M."/>
            <person name="Wilson-Rankin E.E."/>
            <person name="Purcell J."/>
            <person name="Lester P.J."/>
            <person name="Dearden P.K."/>
        </authorList>
    </citation>
    <scope>NUCLEOTIDE SEQUENCE</scope>
    <source>
        <strain evidence="1">Marl-1</strain>
    </source>
</reference>
<protein>
    <submittedName>
        <fullName evidence="1">Uncharacterized protein</fullName>
    </submittedName>
</protein>
<dbReference type="AlphaFoldDB" id="A0A834NB42"/>
<name>A0A834NB42_VESVU</name>
<gene>
    <name evidence="1" type="ORF">HZH66_005079</name>
</gene>
<proteinExistence type="predicted"/>
<dbReference type="Proteomes" id="UP000614350">
    <property type="component" value="Unassembled WGS sequence"/>
</dbReference>
<accession>A0A834NB42</accession>
<organism evidence="1 2">
    <name type="scientific">Vespula vulgaris</name>
    <name type="common">Yellow jacket</name>
    <name type="synonym">Wasp</name>
    <dbReference type="NCBI Taxonomy" id="7454"/>
    <lineage>
        <taxon>Eukaryota</taxon>
        <taxon>Metazoa</taxon>
        <taxon>Ecdysozoa</taxon>
        <taxon>Arthropoda</taxon>
        <taxon>Hexapoda</taxon>
        <taxon>Insecta</taxon>
        <taxon>Pterygota</taxon>
        <taxon>Neoptera</taxon>
        <taxon>Endopterygota</taxon>
        <taxon>Hymenoptera</taxon>
        <taxon>Apocrita</taxon>
        <taxon>Aculeata</taxon>
        <taxon>Vespoidea</taxon>
        <taxon>Vespidae</taxon>
        <taxon>Vespinae</taxon>
        <taxon>Vespula</taxon>
    </lineage>
</organism>
<dbReference type="EMBL" id="JACSEA010000004">
    <property type="protein sequence ID" value="KAF7402812.1"/>
    <property type="molecule type" value="Genomic_DNA"/>
</dbReference>
<comment type="caution">
    <text evidence="1">The sequence shown here is derived from an EMBL/GenBank/DDBJ whole genome shotgun (WGS) entry which is preliminary data.</text>
</comment>
<evidence type="ECO:0000313" key="2">
    <source>
        <dbReference type="Proteomes" id="UP000614350"/>
    </source>
</evidence>
<keyword evidence="2" id="KW-1185">Reference proteome</keyword>
<evidence type="ECO:0000313" key="1">
    <source>
        <dbReference type="EMBL" id="KAF7402812.1"/>
    </source>
</evidence>
<sequence length="196" mass="22931">MKLVMDEHEQSWNSDSVTIGRAKRLWVLSYFPIETVPSGYDVLLYYVQPLPSRLRKERYEWTFEKEWPGVCIMKAKHRLGRNLGFCSCRVENFLYLAVRPIMGNRSAVQWISREEINASFSITRETQHVSFERFEIACPSYSLKSLCELLENLRNKDSPVATFIAKAVTFIAYEIPSLSHFSQKPTTYLNEHEHVN</sequence>